<feature type="compositionally biased region" description="Basic and acidic residues" evidence="1">
    <location>
        <begin position="333"/>
        <end position="361"/>
    </location>
</feature>
<evidence type="ECO:0000256" key="1">
    <source>
        <dbReference type="SAM" id="MobiDB-lite"/>
    </source>
</evidence>
<dbReference type="OrthoDB" id="2190842at2759"/>
<proteinExistence type="predicted"/>
<accession>L2GSQ0</accession>
<dbReference type="InParanoid" id="L2GSQ0"/>
<reference evidence="3" key="1">
    <citation type="submission" date="2011-03" db="EMBL/GenBank/DDBJ databases">
        <title>The genome sequence of Vavraia culicis strain floridensis.</title>
        <authorList>
            <consortium name="The Broad Institute Genome Sequencing Platform"/>
            <person name="Cuomo C."/>
            <person name="Becnel J."/>
            <person name="Sanscrainte N."/>
            <person name="Young S.K."/>
            <person name="Zeng Q."/>
            <person name="Gargeya S."/>
            <person name="Fitzgerald M."/>
            <person name="Haas B."/>
            <person name="Abouelleil A."/>
            <person name="Alvarado L."/>
            <person name="Arachchi H.M."/>
            <person name="Berlin A."/>
            <person name="Chapman S.B."/>
            <person name="Gearin G."/>
            <person name="Goldberg J."/>
            <person name="Griggs A."/>
            <person name="Gujja S."/>
            <person name="Hansen M."/>
            <person name="Heiman D."/>
            <person name="Howarth C."/>
            <person name="Larimer J."/>
            <person name="Lui A."/>
            <person name="MacDonald P.J.P."/>
            <person name="McCowen C."/>
            <person name="Montmayeur A."/>
            <person name="Murphy C."/>
            <person name="Neiman D."/>
            <person name="Pearson M."/>
            <person name="Priest M."/>
            <person name="Roberts A."/>
            <person name="Saif S."/>
            <person name="Shea T."/>
            <person name="Sisk P."/>
            <person name="Stolte C."/>
            <person name="Sykes S."/>
            <person name="Wortman J."/>
            <person name="Nusbaum C."/>
            <person name="Birren B."/>
        </authorList>
    </citation>
    <scope>NUCLEOTIDE SEQUENCE [LARGE SCALE GENOMIC DNA]</scope>
    <source>
        <strain evidence="3">floridensis</strain>
    </source>
</reference>
<dbReference type="Proteomes" id="UP000011081">
    <property type="component" value="Unassembled WGS sequence"/>
</dbReference>
<sequence>MVFAIQSIHRYHSTQNKGFTCYFDVTVKNDDQYLTYKLSPSIYGKVVMGKYRIGDKVTMRDGDEGVLIEDECNEIDKGAVAERYLVRAEKNGQEKNDMAEQMNYLPFLSDTPLFFKTIPQRLEAIYKNGTLYLNGKIKYEMLKNEQRKKKTSFEPGKYNPGITSSPTRGVETSSQSVYPFFVAKIIFKSRILAYKHTSFPFYQILVVLDLIEDKLVTVVLWNRSVYKYCNLQRNDTVVIPRCRKKNRYYNNGVIVYNSYSDVWMFDCEEFSVNGRDEVYICDIEGVNDEDSADGSDKGSRKRTDKEKPIAKEVSDAKTVTEVNDKGANVSLNEDNHAEEKKKSLGKKHSLEKASKRIKTEEKSAPPLDAFVKVQLSLSPFDTPTMSFPFLHPIEGRINYISILLRKRKSEGTYFLINDKIEEFYLMRIGEAIIYMFNTSEEVFYELDARDYVILENMRIIDTNVYVSTVFTTITKKKHVVGDGNSGANTVSGGPSTYKRNLKAVEIKKKVEGAFISGAIGYHNLEVRSTEEIKINGCLLNMEIVPFINIVEVELQKIKELCDSLVINEMKRIKTRGYYLGMDEGITVGYYEINDVHGNASNDVQGAEIDINGNNDEKLSREQKGKYVLIGNNESIGDMMIEMDIFDNLLVNEKNDYKLERKKIYDISAVLLRVDENNVLKIISRIE</sequence>
<evidence type="ECO:0000313" key="2">
    <source>
        <dbReference type="EMBL" id="ELA46664.1"/>
    </source>
</evidence>
<dbReference type="GeneID" id="19879685"/>
<dbReference type="AlphaFoldDB" id="L2GSQ0"/>
<keyword evidence="3" id="KW-1185">Reference proteome</keyword>
<feature type="compositionally biased region" description="Basic and acidic residues" evidence="1">
    <location>
        <begin position="294"/>
        <end position="315"/>
    </location>
</feature>
<evidence type="ECO:0000313" key="3">
    <source>
        <dbReference type="Proteomes" id="UP000011081"/>
    </source>
</evidence>
<organism evidence="2 3">
    <name type="scientific">Vavraia culicis (isolate floridensis)</name>
    <name type="common">Microsporidian parasite</name>
    <dbReference type="NCBI Taxonomy" id="948595"/>
    <lineage>
        <taxon>Eukaryota</taxon>
        <taxon>Fungi</taxon>
        <taxon>Fungi incertae sedis</taxon>
        <taxon>Microsporidia</taxon>
        <taxon>Pleistophoridae</taxon>
        <taxon>Vavraia</taxon>
    </lineage>
</organism>
<dbReference type="Pfam" id="PF17008">
    <property type="entry name" value="DUF5088"/>
    <property type="match status" value="2"/>
</dbReference>
<dbReference type="InterPro" id="IPR031540">
    <property type="entry name" value="DUF5088"/>
</dbReference>
<gene>
    <name evidence="2" type="ORF">VCUG_01814</name>
</gene>
<feature type="region of interest" description="Disordered" evidence="1">
    <location>
        <begin position="289"/>
        <end position="361"/>
    </location>
</feature>
<name>L2GSQ0_VAVCU</name>
<dbReference type="RefSeq" id="XP_008074828.1">
    <property type="nucleotide sequence ID" value="XM_008076637.1"/>
</dbReference>
<dbReference type="EMBL" id="GL877436">
    <property type="protein sequence ID" value="ELA46664.1"/>
    <property type="molecule type" value="Genomic_DNA"/>
</dbReference>
<protein>
    <submittedName>
        <fullName evidence="2">Uncharacterized protein</fullName>
    </submittedName>
</protein>
<dbReference type="HOGENOM" id="CLU_401249_0_0_1"/>
<dbReference type="VEuPathDB" id="MicrosporidiaDB:VCUG_01814"/>